<dbReference type="STRING" id="55802.TBCH5v1_0200"/>
<dbReference type="PANTHER" id="PTHR11097">
    <property type="entry name" value="EXOSOME COMPLEX EXONUCLEASE RIBOSOMAL RNA PROCESSING PROTEIN"/>
    <property type="match status" value="1"/>
</dbReference>
<sequence length="273" mass="30047">MSKMEVMASIMKDHIVELLKEKKRIDGRSLEDLRPLEVKVNVIEKAEGSAWVKLGNTQVLVGIKLDLGEPFPDLPDKGVMTTNVELVPLASPTFEPGPPDERAIELARVVDRGIRESQAIDLEKLVIIPGKLVRVVFIDVHVLDHDGNLVDATGIGAIAALLSTKMPKIEYNEETGEVMMLDEYEPLPVTKIPIPVSFAKIGGTIVVDPNLEEEHVMDGKLTITTDENGYISAVQKSEGGSFKLEEVMYAVDVAFKKAQEIREKILEAVGKKE</sequence>
<evidence type="ECO:0000313" key="8">
    <source>
        <dbReference type="Proteomes" id="UP000066042"/>
    </source>
</evidence>
<dbReference type="GO" id="GO:0004527">
    <property type="term" value="F:exonuclease activity"/>
    <property type="evidence" value="ECO:0007669"/>
    <property type="project" value="UniProtKB-KW"/>
</dbReference>
<evidence type="ECO:0000313" key="7">
    <source>
        <dbReference type="EMBL" id="ALM74178.1"/>
    </source>
</evidence>
<dbReference type="NCBIfam" id="NF003282">
    <property type="entry name" value="PRK04282.1-1"/>
    <property type="match status" value="1"/>
</dbReference>
<protein>
    <recommendedName>
        <fullName evidence="4">Exosome complex component Rrp42</fullName>
    </recommendedName>
</protein>
<keyword evidence="2 4" id="KW-0963">Cytoplasm</keyword>
<keyword evidence="7" id="KW-0378">Hydrolase</keyword>
<evidence type="ECO:0000256" key="2">
    <source>
        <dbReference type="ARBA" id="ARBA00022490"/>
    </source>
</evidence>
<dbReference type="Pfam" id="PF03725">
    <property type="entry name" value="RNase_PH_C"/>
    <property type="match status" value="1"/>
</dbReference>
<dbReference type="InterPro" id="IPR020568">
    <property type="entry name" value="Ribosomal_Su5_D2-typ_SF"/>
</dbReference>
<reference evidence="7 8" key="1">
    <citation type="journal article" date="2016" name="Genome Announc.">
        <title>Complete genome sequence of the hyperthermophilic and piezophilic archaeon Thermococcus barophilus Ch5, capable of growth at the expense of hydrogenogenesis from carbon monoxide and formate.</title>
        <authorList>
            <person name="Oger P."/>
            <person name="Sokolova T.G."/>
            <person name="Kozhevnikova D.A."/>
            <person name="Taranov E.A."/>
            <person name="Vannier P."/>
            <person name="Lee H.S."/>
            <person name="Kwon K.K."/>
            <person name="Kang S.G."/>
            <person name="Lee J.H."/>
            <person name="Bonch-Osmolovskaya E.A."/>
            <person name="Lebedinsky A.V."/>
        </authorList>
    </citation>
    <scope>NUCLEOTIDE SEQUENCE [LARGE SCALE GENOMIC DNA]</scope>
    <source>
        <strain evidence="8">Ch5</strain>
    </source>
</reference>
<organism evidence="7 8">
    <name type="scientific">Thermococcus barophilus</name>
    <dbReference type="NCBI Taxonomy" id="55802"/>
    <lineage>
        <taxon>Archaea</taxon>
        <taxon>Methanobacteriati</taxon>
        <taxon>Methanobacteriota</taxon>
        <taxon>Thermococci</taxon>
        <taxon>Thermococcales</taxon>
        <taxon>Thermococcaceae</taxon>
        <taxon>Thermococcus</taxon>
    </lineage>
</organism>
<evidence type="ECO:0000256" key="4">
    <source>
        <dbReference type="HAMAP-Rule" id="MF_00622"/>
    </source>
</evidence>
<dbReference type="Pfam" id="PF01138">
    <property type="entry name" value="RNase_PH"/>
    <property type="match status" value="1"/>
</dbReference>
<comment type="subunit">
    <text evidence="4">Component of the archaeal exosome complex. Forms a hexameric ring-like arrangement composed of 3 Rrp41-Rrp42 heterodimers. The hexameric ring associates with a trimer of Rrp4 and/or Csl4 subunits.</text>
</comment>
<evidence type="ECO:0000259" key="5">
    <source>
        <dbReference type="Pfam" id="PF01138"/>
    </source>
</evidence>
<keyword evidence="3 4" id="KW-0271">Exosome</keyword>
<dbReference type="InterPro" id="IPR020869">
    <property type="entry name" value="Rrp42_archaea"/>
</dbReference>
<evidence type="ECO:0000256" key="3">
    <source>
        <dbReference type="ARBA" id="ARBA00022835"/>
    </source>
</evidence>
<dbReference type="GO" id="GO:0000177">
    <property type="term" value="C:cytoplasmic exosome (RNase complex)"/>
    <property type="evidence" value="ECO:0007669"/>
    <property type="project" value="TreeGrafter"/>
</dbReference>
<evidence type="ECO:0000256" key="1">
    <source>
        <dbReference type="ARBA" id="ARBA00004496"/>
    </source>
</evidence>
<keyword evidence="7" id="KW-0540">Nuclease</keyword>
<evidence type="ECO:0000259" key="6">
    <source>
        <dbReference type="Pfam" id="PF03725"/>
    </source>
</evidence>
<dbReference type="AlphaFoldDB" id="A0A0S1X8R4"/>
<dbReference type="CDD" id="cd11365">
    <property type="entry name" value="RNase_PH_archRRP42"/>
    <property type="match status" value="1"/>
</dbReference>
<dbReference type="SUPFAM" id="SSF55666">
    <property type="entry name" value="Ribonuclease PH domain 2-like"/>
    <property type="match status" value="1"/>
</dbReference>
<dbReference type="GO" id="GO:0016075">
    <property type="term" value="P:rRNA catabolic process"/>
    <property type="evidence" value="ECO:0007669"/>
    <property type="project" value="TreeGrafter"/>
</dbReference>
<dbReference type="EMBL" id="CP013050">
    <property type="protein sequence ID" value="ALM74178.1"/>
    <property type="molecule type" value="Genomic_DNA"/>
</dbReference>
<dbReference type="HAMAP" id="MF_00622">
    <property type="entry name" value="Exosome_Rrp42"/>
    <property type="match status" value="1"/>
</dbReference>
<feature type="domain" description="Exoribonuclease phosphorolytic" evidence="5">
    <location>
        <begin position="33"/>
        <end position="167"/>
    </location>
</feature>
<proteinExistence type="inferred from homology"/>
<feature type="domain" description="Exoribonuclease phosphorolytic" evidence="6">
    <location>
        <begin position="192"/>
        <end position="256"/>
    </location>
</feature>
<comment type="similarity">
    <text evidence="4">Belongs to the RNase PH family. Rrp42 subfamily.</text>
</comment>
<dbReference type="InterPro" id="IPR015847">
    <property type="entry name" value="ExoRNase_PH_dom2"/>
</dbReference>
<keyword evidence="7" id="KW-0269">Exonuclease</keyword>
<gene>
    <name evidence="4" type="primary">rrp42</name>
    <name evidence="7" type="ORF">TBCH5v1_0200</name>
</gene>
<dbReference type="PANTHER" id="PTHR11097:SF8">
    <property type="entry name" value="EXOSOME COMPLEX COMPONENT RRP42"/>
    <property type="match status" value="1"/>
</dbReference>
<dbReference type="InterPro" id="IPR027408">
    <property type="entry name" value="PNPase/RNase_PH_dom_sf"/>
</dbReference>
<dbReference type="PATRIC" id="fig|55802.8.peg.197"/>
<dbReference type="InterPro" id="IPR036345">
    <property type="entry name" value="ExoRNase_PH_dom2_sf"/>
</dbReference>
<dbReference type="GO" id="GO:0035925">
    <property type="term" value="F:mRNA 3'-UTR AU-rich region binding"/>
    <property type="evidence" value="ECO:0007669"/>
    <property type="project" value="TreeGrafter"/>
</dbReference>
<comment type="function">
    <text evidence="4">Non-catalytic component of the exosome, which is a complex involved in RNA degradation. Contributes to the structuring of the Rrp41 active site.</text>
</comment>
<dbReference type="FunFam" id="3.30.230.70:FF:000017">
    <property type="entry name" value="Exosome complex component Rrp42"/>
    <property type="match status" value="1"/>
</dbReference>
<dbReference type="SUPFAM" id="SSF54211">
    <property type="entry name" value="Ribosomal protein S5 domain 2-like"/>
    <property type="match status" value="1"/>
</dbReference>
<dbReference type="InterPro" id="IPR050590">
    <property type="entry name" value="Exosome_comp_Rrp42_subfam"/>
</dbReference>
<comment type="subcellular location">
    <subcellularLocation>
        <location evidence="1 4">Cytoplasm</location>
    </subcellularLocation>
</comment>
<accession>A0A0S1X8R4</accession>
<name>A0A0S1X8R4_THEBA</name>
<dbReference type="InterPro" id="IPR001247">
    <property type="entry name" value="ExoRNase_PH_dom1"/>
</dbReference>
<dbReference type="Proteomes" id="UP000066042">
    <property type="component" value="Chromosome"/>
</dbReference>
<dbReference type="Gene3D" id="3.30.230.70">
    <property type="entry name" value="GHMP Kinase, N-terminal domain"/>
    <property type="match status" value="1"/>
</dbReference>